<protein>
    <submittedName>
        <fullName evidence="2">Diphthine--ammonia ligase</fullName>
    </submittedName>
</protein>
<feature type="domain" description="Diphthamide synthase" evidence="1">
    <location>
        <begin position="4"/>
        <end position="203"/>
    </location>
</feature>
<evidence type="ECO:0000313" key="3">
    <source>
        <dbReference type="Proteomes" id="UP001501758"/>
    </source>
</evidence>
<dbReference type="InterPro" id="IPR030662">
    <property type="entry name" value="DPH6/MJ0570"/>
</dbReference>
<dbReference type="GO" id="GO:0016874">
    <property type="term" value="F:ligase activity"/>
    <property type="evidence" value="ECO:0007669"/>
    <property type="project" value="UniProtKB-KW"/>
</dbReference>
<proteinExistence type="predicted"/>
<dbReference type="PIRSF" id="PIRSF039123">
    <property type="entry name" value="Diphthamide_synthase"/>
    <property type="match status" value="1"/>
</dbReference>
<dbReference type="InterPro" id="IPR014729">
    <property type="entry name" value="Rossmann-like_a/b/a_fold"/>
</dbReference>
<dbReference type="Pfam" id="PF01902">
    <property type="entry name" value="Diphthami_syn_2"/>
    <property type="match status" value="1"/>
</dbReference>
<dbReference type="CDD" id="cd01994">
    <property type="entry name" value="AANH_PF0828-like"/>
    <property type="match status" value="1"/>
</dbReference>
<dbReference type="Gene3D" id="3.40.50.620">
    <property type="entry name" value="HUPs"/>
    <property type="match status" value="1"/>
</dbReference>
<dbReference type="InterPro" id="IPR002761">
    <property type="entry name" value="Diphthami_syn_dom"/>
</dbReference>
<dbReference type="RefSeq" id="WP_343912537.1">
    <property type="nucleotide sequence ID" value="NZ_BAAAGE010000002.1"/>
</dbReference>
<dbReference type="SUPFAM" id="SSF52402">
    <property type="entry name" value="Adenine nucleotide alpha hydrolases-like"/>
    <property type="match status" value="1"/>
</dbReference>
<keyword evidence="3" id="KW-1185">Reference proteome</keyword>
<evidence type="ECO:0000259" key="1">
    <source>
        <dbReference type="Pfam" id="PF01902"/>
    </source>
</evidence>
<comment type="caution">
    <text evidence="2">The sequence shown here is derived from an EMBL/GenBank/DDBJ whole genome shotgun (WGS) entry which is preliminary data.</text>
</comment>
<sequence>MYKTYFNWSSGKDSSLALYYMLQQEEYDISSLVTTVNKDYGRVSMHGLRVSLLEQQAKSINIPLHKIEFPAEVSMSLYDEIMQTEVNKLKNSGYTHCCFGDIFLEDLKAYRENQLQTVGVQGIFPIWKRDTKVLLEEFIDLGFRAITVCVNANYLDESFCGRELDRGFLEDLPENVDPCGENGEFHTFVFDGPIFKEPINFEIGEKVLRNYKPSDDDNDNCYTDRDSKSWDTSFWYCDLVPV</sequence>
<dbReference type="NCBIfam" id="TIGR00290">
    <property type="entry name" value="MJ0570_dom"/>
    <property type="match status" value="1"/>
</dbReference>
<accession>A0ABN1IV56</accession>
<evidence type="ECO:0000313" key="2">
    <source>
        <dbReference type="EMBL" id="GAA0721974.1"/>
    </source>
</evidence>
<organism evidence="2 3">
    <name type="scientific">Aquimarina litoralis</name>
    <dbReference type="NCBI Taxonomy" id="584605"/>
    <lineage>
        <taxon>Bacteria</taxon>
        <taxon>Pseudomonadati</taxon>
        <taxon>Bacteroidota</taxon>
        <taxon>Flavobacteriia</taxon>
        <taxon>Flavobacteriales</taxon>
        <taxon>Flavobacteriaceae</taxon>
        <taxon>Aquimarina</taxon>
    </lineage>
</organism>
<dbReference type="Gene3D" id="3.90.1490.10">
    <property type="entry name" value="putative n-type atp pyrophosphatase, domain 2"/>
    <property type="match status" value="1"/>
</dbReference>
<dbReference type="Proteomes" id="UP001501758">
    <property type="component" value="Unassembled WGS sequence"/>
</dbReference>
<reference evidence="2 3" key="1">
    <citation type="journal article" date="2019" name="Int. J. Syst. Evol. Microbiol.">
        <title>The Global Catalogue of Microorganisms (GCM) 10K type strain sequencing project: providing services to taxonomists for standard genome sequencing and annotation.</title>
        <authorList>
            <consortium name="The Broad Institute Genomics Platform"/>
            <consortium name="The Broad Institute Genome Sequencing Center for Infectious Disease"/>
            <person name="Wu L."/>
            <person name="Ma J."/>
        </authorList>
    </citation>
    <scope>NUCLEOTIDE SEQUENCE [LARGE SCALE GENOMIC DNA]</scope>
    <source>
        <strain evidence="2 3">JCM 15974</strain>
    </source>
</reference>
<keyword evidence="2" id="KW-0436">Ligase</keyword>
<dbReference type="EMBL" id="BAAAGE010000002">
    <property type="protein sequence ID" value="GAA0721974.1"/>
    <property type="molecule type" value="Genomic_DNA"/>
</dbReference>
<name>A0ABN1IV56_9FLAO</name>
<gene>
    <name evidence="2" type="ORF">GCM10009430_23910</name>
</gene>